<dbReference type="PROSITE" id="PS50102">
    <property type="entry name" value="RRM"/>
    <property type="match status" value="1"/>
</dbReference>
<evidence type="ECO:0000256" key="2">
    <source>
        <dbReference type="PROSITE-ProRule" id="PRU00176"/>
    </source>
</evidence>
<organism evidence="5">
    <name type="scientific">Oryza brachyantha</name>
    <name type="common">malo sina</name>
    <dbReference type="NCBI Taxonomy" id="4533"/>
    <lineage>
        <taxon>Eukaryota</taxon>
        <taxon>Viridiplantae</taxon>
        <taxon>Streptophyta</taxon>
        <taxon>Embryophyta</taxon>
        <taxon>Tracheophyta</taxon>
        <taxon>Spermatophyta</taxon>
        <taxon>Magnoliopsida</taxon>
        <taxon>Liliopsida</taxon>
        <taxon>Poales</taxon>
        <taxon>Poaceae</taxon>
        <taxon>BOP clade</taxon>
        <taxon>Oryzoideae</taxon>
        <taxon>Oryzeae</taxon>
        <taxon>Oryzinae</taxon>
        <taxon>Oryza</taxon>
    </lineage>
</organism>
<accession>J3MZE4</accession>
<evidence type="ECO:0000256" key="1">
    <source>
        <dbReference type="ARBA" id="ARBA00022884"/>
    </source>
</evidence>
<dbReference type="eggNOG" id="ENOG502QVUV">
    <property type="taxonomic scope" value="Eukaryota"/>
</dbReference>
<evidence type="ECO:0000313" key="5">
    <source>
        <dbReference type="EnsemblPlants" id="OB09G23730.1"/>
    </source>
</evidence>
<evidence type="ECO:0000259" key="4">
    <source>
        <dbReference type="PROSITE" id="PS50102"/>
    </source>
</evidence>
<reference evidence="5" key="1">
    <citation type="journal article" date="2013" name="Nat. Commun.">
        <title>Whole-genome sequencing of Oryza brachyantha reveals mechanisms underlying Oryza genome evolution.</title>
        <authorList>
            <person name="Chen J."/>
            <person name="Huang Q."/>
            <person name="Gao D."/>
            <person name="Wang J."/>
            <person name="Lang Y."/>
            <person name="Liu T."/>
            <person name="Li B."/>
            <person name="Bai Z."/>
            <person name="Luis Goicoechea J."/>
            <person name="Liang C."/>
            <person name="Chen C."/>
            <person name="Zhang W."/>
            <person name="Sun S."/>
            <person name="Liao Y."/>
            <person name="Zhang X."/>
            <person name="Yang L."/>
            <person name="Song C."/>
            <person name="Wang M."/>
            <person name="Shi J."/>
            <person name="Liu G."/>
            <person name="Liu J."/>
            <person name="Zhou H."/>
            <person name="Zhou W."/>
            <person name="Yu Q."/>
            <person name="An N."/>
            <person name="Chen Y."/>
            <person name="Cai Q."/>
            <person name="Wang B."/>
            <person name="Liu B."/>
            <person name="Min J."/>
            <person name="Huang Y."/>
            <person name="Wu H."/>
            <person name="Li Z."/>
            <person name="Zhang Y."/>
            <person name="Yin Y."/>
            <person name="Song W."/>
            <person name="Jiang J."/>
            <person name="Jackson S.A."/>
            <person name="Wing R.A."/>
            <person name="Wang J."/>
            <person name="Chen M."/>
        </authorList>
    </citation>
    <scope>NUCLEOTIDE SEQUENCE [LARGE SCALE GENOMIC DNA]</scope>
    <source>
        <strain evidence="5">cv. IRGC 101232</strain>
    </source>
</reference>
<dbReference type="CDD" id="cd21618">
    <property type="entry name" value="RRM_AtNSRA_like"/>
    <property type="match status" value="1"/>
</dbReference>
<keyword evidence="6" id="KW-1185">Reference proteome</keyword>
<dbReference type="EnsemblPlants" id="OB09G23730.1">
    <property type="protein sequence ID" value="OB09G23730.1"/>
    <property type="gene ID" value="OB09G23730"/>
</dbReference>
<reference evidence="5" key="2">
    <citation type="submission" date="2015-02" db="UniProtKB">
        <authorList>
            <consortium name="EnsemblPlants"/>
        </authorList>
    </citation>
    <scope>IDENTIFICATION</scope>
</reference>
<evidence type="ECO:0000256" key="3">
    <source>
        <dbReference type="SAM" id="MobiDB-lite"/>
    </source>
</evidence>
<dbReference type="AlphaFoldDB" id="J3MZE4"/>
<sequence length="216" mass="23740">MWQQGYQPAVAPAAFPVAAPTPSGPVPSFKRQRPEYFGMPSGQENGACLEKMSQSSSPIYGHHLNNKIPYAGANQSAMPLGGMVGHPMHNNHMMGTTGLDNRNIGATRTNATSPRDASSTLYVEGLPSNCTKREVSHIFRPFSGFREVRLVNKESRHAGRYNLLCFVDFATPSEARSALETLQGYKFDEHDHQSSNLRIELSLSRTRPIGGPRGRK</sequence>
<name>J3MZE4_ORYBR</name>
<dbReference type="KEGG" id="obr:102707521"/>
<dbReference type="Gramene" id="OB09G23730.1">
    <property type="protein sequence ID" value="OB09G23730.1"/>
    <property type="gene ID" value="OB09G23730"/>
</dbReference>
<dbReference type="PANTHER" id="PTHR10501">
    <property type="entry name" value="U1 SMALL NUCLEAR RIBONUCLEOPROTEIN A/U2 SMALL NUCLEAR RIBONUCLEOPROTEIN B"/>
    <property type="match status" value="1"/>
</dbReference>
<dbReference type="Proteomes" id="UP000006038">
    <property type="component" value="Chromosome 9"/>
</dbReference>
<dbReference type="InterPro" id="IPR000504">
    <property type="entry name" value="RRM_dom"/>
</dbReference>
<feature type="region of interest" description="Disordered" evidence="3">
    <location>
        <begin position="15"/>
        <end position="35"/>
    </location>
</feature>
<dbReference type="SMART" id="SM00360">
    <property type="entry name" value="RRM"/>
    <property type="match status" value="1"/>
</dbReference>
<dbReference type="GO" id="GO:0003723">
    <property type="term" value="F:RNA binding"/>
    <property type="evidence" value="ECO:0007669"/>
    <property type="project" value="UniProtKB-UniRule"/>
</dbReference>
<proteinExistence type="predicted"/>
<dbReference type="HOGENOM" id="CLU_078642_0_0_1"/>
<dbReference type="GeneID" id="102707521"/>
<dbReference type="Pfam" id="PF00076">
    <property type="entry name" value="RRM_1"/>
    <property type="match status" value="1"/>
</dbReference>
<dbReference type="OrthoDB" id="431169at2759"/>
<dbReference type="SUPFAM" id="SSF54928">
    <property type="entry name" value="RNA-binding domain, RBD"/>
    <property type="match status" value="1"/>
</dbReference>
<dbReference type="InterPro" id="IPR012677">
    <property type="entry name" value="Nucleotide-bd_a/b_plait_sf"/>
</dbReference>
<keyword evidence="1 2" id="KW-0694">RNA-binding</keyword>
<dbReference type="InterPro" id="IPR035979">
    <property type="entry name" value="RBD_domain_sf"/>
</dbReference>
<protein>
    <recommendedName>
        <fullName evidence="4">RRM domain-containing protein</fullName>
    </recommendedName>
</protein>
<dbReference type="Gene3D" id="3.30.70.330">
    <property type="match status" value="1"/>
</dbReference>
<evidence type="ECO:0000313" key="6">
    <source>
        <dbReference type="Proteomes" id="UP000006038"/>
    </source>
</evidence>
<dbReference type="OMA" id="IPYAGAN"/>
<feature type="domain" description="RRM" evidence="4">
    <location>
        <begin position="119"/>
        <end position="204"/>
    </location>
</feature>